<sequence length="118" mass="13203">MKLIVAGGRDFTDTQRMIQALQELAADGHITDSPVLVCGMARGADITAYHLWKQHGMEIIEMPADWDKHGKSAGYKRNADMGNIADACVAFWDQQSRGTKNMIDYMNKLGKPCFVYSY</sequence>
<gene>
    <name evidence="2" type="ORF">CNR35_00044</name>
</gene>
<accession>A0A2H4P7X3</accession>
<dbReference type="InterPro" id="IPR019627">
    <property type="entry name" value="YAcAr"/>
</dbReference>
<evidence type="ECO:0000313" key="2">
    <source>
        <dbReference type="EMBL" id="ATW58140.1"/>
    </source>
</evidence>
<keyword evidence="3" id="KW-1185">Reference proteome</keyword>
<dbReference type="Proteomes" id="UP000240688">
    <property type="component" value="Segment"/>
</dbReference>
<proteinExistence type="predicted"/>
<feature type="domain" description="YspA cpYpsA-related SLOG" evidence="1">
    <location>
        <begin position="1"/>
        <end position="69"/>
    </location>
</feature>
<evidence type="ECO:0000313" key="3">
    <source>
        <dbReference type="Proteomes" id="UP000240688"/>
    </source>
</evidence>
<protein>
    <submittedName>
        <fullName evidence="2">Putative DNA processing chain A</fullName>
    </submittedName>
</protein>
<evidence type="ECO:0000259" key="1">
    <source>
        <dbReference type="Pfam" id="PF10686"/>
    </source>
</evidence>
<dbReference type="Pfam" id="PF10686">
    <property type="entry name" value="YAcAr"/>
    <property type="match status" value="1"/>
</dbReference>
<reference evidence="3" key="1">
    <citation type="submission" date="2017-09" db="EMBL/GenBank/DDBJ databases">
        <authorList>
            <person name="Djurhuus A.M."/>
            <person name="Carstens A.B."/>
            <person name="Hansen L.H."/>
        </authorList>
    </citation>
    <scope>NUCLEOTIDE SEQUENCE [LARGE SCALE GENOMIC DNA]</scope>
</reference>
<name>A0A2H4P7X3_9CAUD</name>
<organism evidence="2 3">
    <name type="scientific">Pseudomonas phage inbricus</name>
    <dbReference type="NCBI Taxonomy" id="2048976"/>
    <lineage>
        <taxon>Viruses</taxon>
        <taxon>Duplodnaviria</taxon>
        <taxon>Heunggongvirae</taxon>
        <taxon>Uroviricota</taxon>
        <taxon>Caudoviricetes</taxon>
        <taxon>Schitoviridae</taxon>
        <taxon>Rothmandenesvirinae</taxon>
        <taxon>Inbricusvirus</taxon>
        <taxon>Inbricusvirus inbricus</taxon>
    </lineage>
</organism>
<dbReference type="EMBL" id="MG018928">
    <property type="protein sequence ID" value="ATW58140.1"/>
    <property type="molecule type" value="Genomic_DNA"/>
</dbReference>